<evidence type="ECO:0000313" key="4">
    <source>
        <dbReference type="EMBL" id="MDQ0113711.1"/>
    </source>
</evidence>
<feature type="region of interest" description="Disordered" evidence="2">
    <location>
        <begin position="30"/>
        <end position="53"/>
    </location>
</feature>
<reference evidence="4 5" key="1">
    <citation type="submission" date="2023-07" db="EMBL/GenBank/DDBJ databases">
        <title>Sorghum-associated microbial communities from plants grown in Nebraska, USA.</title>
        <authorList>
            <person name="Schachtman D."/>
        </authorList>
    </citation>
    <scope>NUCLEOTIDE SEQUENCE [LARGE SCALE GENOMIC DNA]</scope>
    <source>
        <strain evidence="4 5">CC482</strain>
    </source>
</reference>
<dbReference type="EMBL" id="JAUSSU010000006">
    <property type="protein sequence ID" value="MDQ0113711.1"/>
    <property type="molecule type" value="Genomic_DNA"/>
</dbReference>
<dbReference type="CDD" id="cd13580">
    <property type="entry name" value="PBP2_AlgQ_like_1"/>
    <property type="match status" value="1"/>
</dbReference>
<dbReference type="RefSeq" id="WP_307204973.1">
    <property type="nucleotide sequence ID" value="NZ_JAUSSU010000006.1"/>
</dbReference>
<dbReference type="PANTHER" id="PTHR43649">
    <property type="entry name" value="ARABINOSE-BINDING PROTEIN-RELATED"/>
    <property type="match status" value="1"/>
</dbReference>
<name>A0ABT9U3U8_PAEHA</name>
<dbReference type="PROSITE" id="PS51257">
    <property type="entry name" value="PROKAR_LIPOPROTEIN"/>
    <property type="match status" value="1"/>
</dbReference>
<keyword evidence="1 3" id="KW-0732">Signal</keyword>
<dbReference type="InterPro" id="IPR050490">
    <property type="entry name" value="Bact_solute-bd_prot1"/>
</dbReference>
<dbReference type="PANTHER" id="PTHR43649:SF33">
    <property type="entry name" value="POLYGALACTURONAN_RHAMNOGALACTURONAN-BINDING PROTEIN YTCQ"/>
    <property type="match status" value="1"/>
</dbReference>
<dbReference type="Proteomes" id="UP001229346">
    <property type="component" value="Unassembled WGS sequence"/>
</dbReference>
<gene>
    <name evidence="4" type="ORF">J2T15_003154</name>
</gene>
<feature type="chain" id="PRO_5047414246" evidence="3">
    <location>
        <begin position="28"/>
        <end position="562"/>
    </location>
</feature>
<keyword evidence="5" id="KW-1185">Reference proteome</keyword>
<feature type="signal peptide" evidence="3">
    <location>
        <begin position="1"/>
        <end position="27"/>
    </location>
</feature>
<evidence type="ECO:0000256" key="1">
    <source>
        <dbReference type="ARBA" id="ARBA00022729"/>
    </source>
</evidence>
<accession>A0ABT9U3U8</accession>
<evidence type="ECO:0000256" key="2">
    <source>
        <dbReference type="SAM" id="MobiDB-lite"/>
    </source>
</evidence>
<proteinExistence type="predicted"/>
<sequence length="562" mass="62149">MKRLTKSRKSVVIILAALLVATVTLSACSKNESGNNGQPSPVTEGGQADSGPLSKYDPPIELSFVRESGGVESILEKLPNETIEDNRWTQLYEEELGIKIKYDWLVKGNDQYQQKLNVTLASGEIPDVIAVNAIQLKQLTESGLIEDLTEAYDKYATPLTKDILSSEGTGPFDAATFDGKLMGIPQVLSSVDSAHYLWIRTDWLEKLKLDPPKSMADVLAISKAFAQDDPDGNNKKDTFGLGITKDLWGGAMALEGFFAGYNAFPNMWTEDANGKLVYGGIQPEMKEALLALQSMLKDGQIDKEFGIKDGGKVSEQFAAGKIGIQYGEQWNSLWPLQANVDNDPNAQWQAFPLVDLAGGATKVPAKFSTFTFFAVKKGVKHPEAVVKLFNMHLERNWGETADFEKYYMPPEAEGVWKLSPVTPAPPLKNLNAFHDIQAAAGDNSKLKDEAKSIKAKLDEYASGTSEGRAMWGWERIYGPQGVYSVQDQYAKNNQFLMERFVGAPTETMIERKSTLDKLQNETIINIILGQPIEAFDKFVEDWKKLGGDAITTEVNDWYANKK</sequence>
<dbReference type="SUPFAM" id="SSF53850">
    <property type="entry name" value="Periplasmic binding protein-like II"/>
    <property type="match status" value="1"/>
</dbReference>
<evidence type="ECO:0000313" key="5">
    <source>
        <dbReference type="Proteomes" id="UP001229346"/>
    </source>
</evidence>
<evidence type="ECO:0000256" key="3">
    <source>
        <dbReference type="SAM" id="SignalP"/>
    </source>
</evidence>
<protein>
    <submittedName>
        <fullName evidence="4">Aldouronate transport system substrate-binding protein</fullName>
    </submittedName>
</protein>
<dbReference type="Gene3D" id="3.40.190.10">
    <property type="entry name" value="Periplasmic binding protein-like II"/>
    <property type="match status" value="2"/>
</dbReference>
<comment type="caution">
    <text evidence="4">The sequence shown here is derived from an EMBL/GenBank/DDBJ whole genome shotgun (WGS) entry which is preliminary data.</text>
</comment>
<organism evidence="4 5">
    <name type="scientific">Paenibacillus harenae</name>
    <dbReference type="NCBI Taxonomy" id="306543"/>
    <lineage>
        <taxon>Bacteria</taxon>
        <taxon>Bacillati</taxon>
        <taxon>Bacillota</taxon>
        <taxon>Bacilli</taxon>
        <taxon>Bacillales</taxon>
        <taxon>Paenibacillaceae</taxon>
        <taxon>Paenibacillus</taxon>
    </lineage>
</organism>
<feature type="compositionally biased region" description="Polar residues" evidence="2">
    <location>
        <begin position="30"/>
        <end position="41"/>
    </location>
</feature>